<dbReference type="EC" id="3.6.1.-" evidence="4"/>
<dbReference type="InterPro" id="IPR015797">
    <property type="entry name" value="NUDIX_hydrolase-like_dom_sf"/>
</dbReference>
<reference evidence="6 7" key="2">
    <citation type="submission" date="2019-02" db="EMBL/GenBank/DDBJ databases">
        <title>'Lichenibacterium ramalinii' gen. nov. sp. nov., 'Lichenibacterium minor' gen. nov. sp. nov.</title>
        <authorList>
            <person name="Pankratov T."/>
        </authorList>
    </citation>
    <scope>NUCLEOTIDE SEQUENCE [LARGE SCALE GENOMIC DNA]</scope>
    <source>
        <strain evidence="6 7">RmlP026</strain>
    </source>
</reference>
<evidence type="ECO:0000256" key="4">
    <source>
        <dbReference type="HAMAP-Rule" id="MF_00298"/>
    </source>
</evidence>
<feature type="domain" description="Nudix hydrolase" evidence="5">
    <location>
        <begin position="5"/>
        <end position="158"/>
    </location>
</feature>
<dbReference type="InterPro" id="IPR020476">
    <property type="entry name" value="Nudix_hydrolase"/>
</dbReference>
<dbReference type="Gene3D" id="3.90.79.10">
    <property type="entry name" value="Nucleoside Triphosphate Pyrophosphohydrolase"/>
    <property type="match status" value="1"/>
</dbReference>
<dbReference type="SUPFAM" id="SSF55811">
    <property type="entry name" value="Nudix"/>
    <property type="match status" value="1"/>
</dbReference>
<organism evidence="6 7">
    <name type="scientific">Lichenibacterium minor</name>
    <dbReference type="NCBI Taxonomy" id="2316528"/>
    <lineage>
        <taxon>Bacteria</taxon>
        <taxon>Pseudomonadati</taxon>
        <taxon>Pseudomonadota</taxon>
        <taxon>Alphaproteobacteria</taxon>
        <taxon>Hyphomicrobiales</taxon>
        <taxon>Lichenihabitantaceae</taxon>
        <taxon>Lichenibacterium</taxon>
    </lineage>
</organism>
<dbReference type="GO" id="GO:0008893">
    <property type="term" value="F:guanosine-3',5'-bis(diphosphate) 3'-diphosphatase activity"/>
    <property type="evidence" value="ECO:0007669"/>
    <property type="project" value="TreeGrafter"/>
</dbReference>
<evidence type="ECO:0000313" key="6">
    <source>
        <dbReference type="EMBL" id="RYC33877.1"/>
    </source>
</evidence>
<comment type="similarity">
    <text evidence="4">Belongs to the Nudix hydrolase family. RppH subfamily.</text>
</comment>
<sequence length="171" mass="19760">MSHASYRPCVGIALFNPDGLVFIGRRRSKRAIDPAAQGYEWQMPQGGIDSGEMPRAAALRELREETGVSSVSFMAEAPHWLTYDLPADLTRRSWKGRYRGQKQKWFAFRFEGDEREINIDRPEHGLKPEFDAWRWERIERLPELIIPFKRQVYESVVESFGPLGAHEPLTG</sequence>
<dbReference type="Pfam" id="PF00293">
    <property type="entry name" value="NUDIX"/>
    <property type="match status" value="1"/>
</dbReference>
<dbReference type="PROSITE" id="PS51462">
    <property type="entry name" value="NUDIX"/>
    <property type="match status" value="1"/>
</dbReference>
<keyword evidence="3 4" id="KW-0378">Hydrolase</keyword>
<dbReference type="InterPro" id="IPR020084">
    <property type="entry name" value="NUDIX_hydrolase_CS"/>
</dbReference>
<comment type="cofactor">
    <cofactor evidence="1">
        <name>Mn(2+)</name>
        <dbReference type="ChEBI" id="CHEBI:29035"/>
    </cofactor>
</comment>
<comment type="cofactor">
    <cofactor evidence="4">
        <name>a divalent metal cation</name>
        <dbReference type="ChEBI" id="CHEBI:60240"/>
    </cofactor>
</comment>
<dbReference type="RefSeq" id="WP_129222736.1">
    <property type="nucleotide sequence ID" value="NZ_QYBB01000001.1"/>
</dbReference>
<dbReference type="GO" id="GO:0019693">
    <property type="term" value="P:ribose phosphate metabolic process"/>
    <property type="evidence" value="ECO:0007669"/>
    <property type="project" value="TreeGrafter"/>
</dbReference>
<dbReference type="AlphaFoldDB" id="A0A4Q2UF71"/>
<dbReference type="GO" id="GO:0006753">
    <property type="term" value="P:nucleoside phosphate metabolic process"/>
    <property type="evidence" value="ECO:0007669"/>
    <property type="project" value="TreeGrafter"/>
</dbReference>
<protein>
    <recommendedName>
        <fullName evidence="4">RNA pyrophosphohydrolase</fullName>
        <ecNumber evidence="4">3.6.1.-</ecNumber>
    </recommendedName>
    <alternativeName>
        <fullName evidence="4">(Di)nucleoside polyphosphate hydrolase</fullName>
    </alternativeName>
</protein>
<dbReference type="HAMAP" id="MF_00298">
    <property type="entry name" value="Nudix_RppH"/>
    <property type="match status" value="1"/>
</dbReference>
<comment type="cofactor">
    <cofactor evidence="2">
        <name>Mg(2+)</name>
        <dbReference type="ChEBI" id="CHEBI:18420"/>
    </cofactor>
</comment>
<dbReference type="GO" id="GO:0034432">
    <property type="term" value="F:bis(5'-adenosyl)-pentaphosphatase activity"/>
    <property type="evidence" value="ECO:0007669"/>
    <property type="project" value="TreeGrafter"/>
</dbReference>
<dbReference type="CDD" id="cd03671">
    <property type="entry name" value="NUDIX_Ap4A_hydrolase_plant_like"/>
    <property type="match status" value="1"/>
</dbReference>
<gene>
    <name evidence="4" type="primary">rppH</name>
    <name evidence="4" type="synonym">nudH</name>
    <name evidence="6" type="ORF">D3273_01080</name>
</gene>
<dbReference type="EMBL" id="QYBB01000001">
    <property type="protein sequence ID" value="RYC33877.1"/>
    <property type="molecule type" value="Genomic_DNA"/>
</dbReference>
<name>A0A4Q2UF71_9HYPH</name>
<dbReference type="InterPro" id="IPR000086">
    <property type="entry name" value="NUDIX_hydrolase_dom"/>
</dbReference>
<evidence type="ECO:0000256" key="1">
    <source>
        <dbReference type="ARBA" id="ARBA00001936"/>
    </source>
</evidence>
<proteinExistence type="inferred from homology"/>
<dbReference type="NCBIfam" id="NF001938">
    <property type="entry name" value="PRK00714.1-5"/>
    <property type="match status" value="1"/>
</dbReference>
<evidence type="ECO:0000256" key="3">
    <source>
        <dbReference type="ARBA" id="ARBA00022801"/>
    </source>
</evidence>
<dbReference type="OrthoDB" id="9816040at2"/>
<dbReference type="PANTHER" id="PTHR11839:SF22">
    <property type="entry name" value="NUDIX HYDROLASE 26, CHLOROPLASTIC"/>
    <property type="match status" value="1"/>
</dbReference>
<evidence type="ECO:0000256" key="2">
    <source>
        <dbReference type="ARBA" id="ARBA00001946"/>
    </source>
</evidence>
<dbReference type="Proteomes" id="UP000290759">
    <property type="component" value="Unassembled WGS sequence"/>
</dbReference>
<feature type="short sequence motif" description="Nudix box" evidence="4">
    <location>
        <begin position="46"/>
        <end position="67"/>
    </location>
</feature>
<comment type="caution">
    <text evidence="6">The sequence shown here is derived from an EMBL/GenBank/DDBJ whole genome shotgun (WGS) entry which is preliminary data.</text>
</comment>
<dbReference type="PANTHER" id="PTHR11839">
    <property type="entry name" value="UDP/ADP-SUGAR PYROPHOSPHATASE"/>
    <property type="match status" value="1"/>
</dbReference>
<keyword evidence="7" id="KW-1185">Reference proteome</keyword>
<dbReference type="PRINTS" id="PR00502">
    <property type="entry name" value="NUDIXFAMILY"/>
</dbReference>
<reference evidence="6 7" key="1">
    <citation type="submission" date="2018-12" db="EMBL/GenBank/DDBJ databases">
        <authorList>
            <person name="Grouzdev D.S."/>
            <person name="Krutkina M.S."/>
        </authorList>
    </citation>
    <scope>NUCLEOTIDE SEQUENCE [LARGE SCALE GENOMIC DNA]</scope>
    <source>
        <strain evidence="6 7">RmlP026</strain>
    </source>
</reference>
<dbReference type="PROSITE" id="PS00893">
    <property type="entry name" value="NUDIX_BOX"/>
    <property type="match status" value="1"/>
</dbReference>
<comment type="function">
    <text evidence="4">Accelerates the degradation of transcripts by removing pyrophosphate from the 5'-end of triphosphorylated RNA, leading to a more labile monophosphorylated state that can stimulate subsequent ribonuclease cleavage.</text>
</comment>
<accession>A0A4Q2UF71</accession>
<dbReference type="InterPro" id="IPR022927">
    <property type="entry name" value="RppH"/>
</dbReference>
<evidence type="ECO:0000313" key="7">
    <source>
        <dbReference type="Proteomes" id="UP000290759"/>
    </source>
</evidence>
<evidence type="ECO:0000259" key="5">
    <source>
        <dbReference type="PROSITE" id="PS51462"/>
    </source>
</evidence>